<dbReference type="Pfam" id="PF02602">
    <property type="entry name" value="HEM4"/>
    <property type="match status" value="1"/>
</dbReference>
<keyword evidence="3" id="KW-1185">Reference proteome</keyword>
<dbReference type="AlphaFoldDB" id="A0A1B1Y5Y8"/>
<feature type="domain" description="Tetrapyrrole biosynthesis uroporphyrinogen III synthase" evidence="1">
    <location>
        <begin position="19"/>
        <end position="207"/>
    </location>
</feature>
<protein>
    <recommendedName>
        <fullName evidence="1">Tetrapyrrole biosynthesis uroporphyrinogen III synthase domain-containing protein</fullName>
    </recommendedName>
</protein>
<dbReference type="Gene3D" id="3.40.50.10090">
    <property type="match status" value="2"/>
</dbReference>
<dbReference type="SUPFAM" id="SSF69618">
    <property type="entry name" value="HemD-like"/>
    <property type="match status" value="1"/>
</dbReference>
<evidence type="ECO:0000313" key="3">
    <source>
        <dbReference type="Proteomes" id="UP000092967"/>
    </source>
</evidence>
<dbReference type="InterPro" id="IPR039793">
    <property type="entry name" value="UROS/Hem4"/>
</dbReference>
<dbReference type="CDD" id="cd06578">
    <property type="entry name" value="HemD"/>
    <property type="match status" value="1"/>
</dbReference>
<dbReference type="EMBL" id="CP014224">
    <property type="protein sequence ID" value="ANW96201.1"/>
    <property type="molecule type" value="Genomic_DNA"/>
</dbReference>
<dbReference type="GO" id="GO:0005829">
    <property type="term" value="C:cytosol"/>
    <property type="evidence" value="ECO:0007669"/>
    <property type="project" value="TreeGrafter"/>
</dbReference>
<dbReference type="PANTHER" id="PTHR12390:SF0">
    <property type="entry name" value="UROPORPHYRINOGEN-III SYNTHASE"/>
    <property type="match status" value="1"/>
</dbReference>
<name>A0A1B1Y5Y8_9FLAO</name>
<proteinExistence type="predicted"/>
<reference evidence="2 3" key="1">
    <citation type="submission" date="2016-02" db="EMBL/GenBank/DDBJ databases">
        <authorList>
            <person name="Wen L."/>
            <person name="He K."/>
            <person name="Yang H."/>
        </authorList>
    </citation>
    <scope>NUCLEOTIDE SEQUENCE [LARGE SCALE GENOMIC DNA]</scope>
    <source>
        <strain evidence="2 3">CZ1127</strain>
    </source>
</reference>
<evidence type="ECO:0000313" key="2">
    <source>
        <dbReference type="EMBL" id="ANW96201.1"/>
    </source>
</evidence>
<dbReference type="GO" id="GO:0006780">
    <property type="term" value="P:uroporphyrinogen III biosynthetic process"/>
    <property type="evidence" value="ECO:0007669"/>
    <property type="project" value="InterPro"/>
</dbReference>
<dbReference type="Proteomes" id="UP000092967">
    <property type="component" value="Chromosome"/>
</dbReference>
<dbReference type="STRING" id="1790137.AXE80_07885"/>
<dbReference type="OrthoDB" id="1523900at2"/>
<sequence>MKILSTKILTPSQKELLSGFSVVEKAMISISFGENFKVDECISHAVFTSANAVKSVFEKNKNKVEHFQNVYCVGLKTKSLLESFGVQVQDVANNALALTEILVAKKIEDIHFYCGNLRNNDLPNVMAENGVLVTEYIVYKTEFCEHTFDENFNAVLFYSPSGVSSYVKAKNNCNTIAICIGVTTATEALNSFEEVYMAEETSVESVIEKLKEII</sequence>
<dbReference type="KEGG" id="wfu:AXE80_07885"/>
<organism evidence="2 3">
    <name type="scientific">Wenyingzhuangia fucanilytica</name>
    <dbReference type="NCBI Taxonomy" id="1790137"/>
    <lineage>
        <taxon>Bacteria</taxon>
        <taxon>Pseudomonadati</taxon>
        <taxon>Bacteroidota</taxon>
        <taxon>Flavobacteriia</taxon>
        <taxon>Flavobacteriales</taxon>
        <taxon>Flavobacteriaceae</taxon>
        <taxon>Wenyingzhuangia</taxon>
    </lineage>
</organism>
<accession>A0A1B1Y5Y8</accession>
<dbReference type="GO" id="GO:0004852">
    <property type="term" value="F:uroporphyrinogen-III synthase activity"/>
    <property type="evidence" value="ECO:0007669"/>
    <property type="project" value="InterPro"/>
</dbReference>
<dbReference type="InterPro" id="IPR003754">
    <property type="entry name" value="4pyrrol_synth_uPrphyn_synth"/>
</dbReference>
<dbReference type="RefSeq" id="WP_068826076.1">
    <property type="nucleotide sequence ID" value="NZ_CP014224.1"/>
</dbReference>
<gene>
    <name evidence="2" type="ORF">AXE80_07885</name>
</gene>
<evidence type="ECO:0000259" key="1">
    <source>
        <dbReference type="Pfam" id="PF02602"/>
    </source>
</evidence>
<dbReference type="InterPro" id="IPR036108">
    <property type="entry name" value="4pyrrol_syn_uPrphyn_synt_sf"/>
</dbReference>
<dbReference type="PANTHER" id="PTHR12390">
    <property type="entry name" value="UROPORPHYRINOGEN III SYNTHASE"/>
    <property type="match status" value="1"/>
</dbReference>